<keyword evidence="6" id="KW-0175">Coiled coil</keyword>
<gene>
    <name evidence="11" type="ORF">MYCGRDRAFT_97837</name>
</gene>
<evidence type="ECO:0000259" key="10">
    <source>
        <dbReference type="Pfam" id="PF07558"/>
    </source>
</evidence>
<dbReference type="OrthoDB" id="5394106at2759"/>
<evidence type="ECO:0000256" key="4">
    <source>
        <dbReference type="ARBA" id="ARBA00022618"/>
    </source>
</evidence>
<name>F9XRJ0_ZYMTI</name>
<keyword evidence="5" id="KW-0159">Chromosome partition</keyword>
<dbReference type="HOGENOM" id="CLU_535521_0_0_1"/>
<dbReference type="GO" id="GO:0000775">
    <property type="term" value="C:chromosome, centromeric region"/>
    <property type="evidence" value="ECO:0007669"/>
    <property type="project" value="UniProtKB-SubCell"/>
</dbReference>
<evidence type="ECO:0000313" key="11">
    <source>
        <dbReference type="EMBL" id="EGP82146.1"/>
    </source>
</evidence>
<evidence type="ECO:0000256" key="5">
    <source>
        <dbReference type="ARBA" id="ARBA00022829"/>
    </source>
</evidence>
<dbReference type="RefSeq" id="XP_003847170.1">
    <property type="nucleotide sequence ID" value="XM_003847122.1"/>
</dbReference>
<organism evidence="11 12">
    <name type="scientific">Zymoseptoria tritici (strain CBS 115943 / IPO323)</name>
    <name type="common">Speckled leaf blotch fungus</name>
    <name type="synonym">Septoria tritici</name>
    <dbReference type="NCBI Taxonomy" id="336722"/>
    <lineage>
        <taxon>Eukaryota</taxon>
        <taxon>Fungi</taxon>
        <taxon>Dikarya</taxon>
        <taxon>Ascomycota</taxon>
        <taxon>Pezizomycotina</taxon>
        <taxon>Dothideomycetes</taxon>
        <taxon>Dothideomycetidae</taxon>
        <taxon>Mycosphaerellales</taxon>
        <taxon>Mycosphaerellaceae</taxon>
        <taxon>Zymoseptoria</taxon>
    </lineage>
</organism>
<evidence type="ECO:0000313" key="12">
    <source>
        <dbReference type="Proteomes" id="UP000008062"/>
    </source>
</evidence>
<protein>
    <recommendedName>
        <fullName evidence="10">Shugoshin N-terminal coiled-coil domain-containing protein</fullName>
    </recommendedName>
</protein>
<keyword evidence="7" id="KW-0131">Cell cycle</keyword>
<evidence type="ECO:0000256" key="9">
    <source>
        <dbReference type="SAM" id="MobiDB-lite"/>
    </source>
</evidence>
<comment type="subcellular location">
    <subcellularLocation>
        <location evidence="1">Chromosome</location>
        <location evidence="1">Centromere</location>
    </subcellularLocation>
</comment>
<proteinExistence type="inferred from homology"/>
<keyword evidence="12" id="KW-1185">Reference proteome</keyword>
<feature type="domain" description="Shugoshin N-terminal coiled-coil" evidence="10">
    <location>
        <begin position="19"/>
        <end position="63"/>
    </location>
</feature>
<sequence>MRTKSRAPEEKPATDINEVKRRSIRQNRELAKYSSAQFLKIQSLHLEISKLLSNNLQLRERVLGLENQLQDTRRQASNATIGRVKAHDQESETNNLELQERVPGLENELQGARRHASNAAIKADLRSKLAELSGMVEELEDDGTADIDFEREVVGSALHWVRNGPRELAELRGDGTYGVVLIRGGLQLTSRLICFLFLSLTPLPPYQPFEFALHNPTELIFLARPAVEITSVNLHLDVLAHLAIHSNLRTECALSLIALLSDSDCVRLGGVRYPYFYRLFGPMPCRLPAIRERQSENSFSGHADGWKDWTEVHRKARIDITLRLSKSAATGSPDIGPPPAAHLILTAGRRIEECEGCVPAHPGRGLATVNLETRRKQKNIASELEMRRSSILAQSLVKPARDVAPWPLRTGANMEEAGGSRCIFLVLTICLSFAALSLSSCSYRSEPSSTSPSLVIHVAAFVHPSHTSITSRASPNFARRIVQHGAKAFNISNALGPVLVCGALGAAWA</sequence>
<reference evidence="11 12" key="1">
    <citation type="journal article" date="2011" name="PLoS Genet.">
        <title>Finished genome of the fungal wheat pathogen Mycosphaerella graminicola reveals dispensome structure, chromosome plasticity, and stealth pathogenesis.</title>
        <authorList>
            <person name="Goodwin S.B."/>
            <person name="Ben M'barek S."/>
            <person name="Dhillon B."/>
            <person name="Wittenberg A.H.J."/>
            <person name="Crane C.F."/>
            <person name="Hane J.K."/>
            <person name="Foster A.J."/>
            <person name="Van der Lee T.A.J."/>
            <person name="Grimwood J."/>
            <person name="Aerts A."/>
            <person name="Antoniw J."/>
            <person name="Bailey A."/>
            <person name="Bluhm B."/>
            <person name="Bowler J."/>
            <person name="Bristow J."/>
            <person name="van der Burgt A."/>
            <person name="Canto-Canche B."/>
            <person name="Churchill A.C.L."/>
            <person name="Conde-Ferraez L."/>
            <person name="Cools H.J."/>
            <person name="Coutinho P.M."/>
            <person name="Csukai M."/>
            <person name="Dehal P."/>
            <person name="De Wit P."/>
            <person name="Donzelli B."/>
            <person name="van de Geest H.C."/>
            <person name="van Ham R.C.H.J."/>
            <person name="Hammond-Kosack K.E."/>
            <person name="Henrissat B."/>
            <person name="Kilian A."/>
            <person name="Kobayashi A.K."/>
            <person name="Koopmann E."/>
            <person name="Kourmpetis Y."/>
            <person name="Kuzniar A."/>
            <person name="Lindquist E."/>
            <person name="Lombard V."/>
            <person name="Maliepaard C."/>
            <person name="Martins N."/>
            <person name="Mehrabi R."/>
            <person name="Nap J.P.H."/>
            <person name="Ponomarenko A."/>
            <person name="Rudd J.J."/>
            <person name="Salamov A."/>
            <person name="Schmutz J."/>
            <person name="Schouten H.J."/>
            <person name="Shapiro H."/>
            <person name="Stergiopoulos I."/>
            <person name="Torriani S.F.F."/>
            <person name="Tu H."/>
            <person name="de Vries R.P."/>
            <person name="Waalwijk C."/>
            <person name="Ware S.B."/>
            <person name="Wiebenga A."/>
            <person name="Zwiers L.-H."/>
            <person name="Oliver R.P."/>
            <person name="Grigoriev I.V."/>
            <person name="Kema G.H.J."/>
        </authorList>
    </citation>
    <scope>NUCLEOTIDE SEQUENCE [LARGE SCALE GENOMIC DNA]</scope>
    <source>
        <strain evidence="12">CBS 115943 / IPO323</strain>
    </source>
</reference>
<evidence type="ECO:0000256" key="7">
    <source>
        <dbReference type="ARBA" id="ARBA00023306"/>
    </source>
</evidence>
<comment type="similarity">
    <text evidence="2">Belongs to the shugoshin family.</text>
</comment>
<keyword evidence="8" id="KW-0137">Centromere</keyword>
<dbReference type="InterPro" id="IPR011516">
    <property type="entry name" value="Shugoshin_N"/>
</dbReference>
<evidence type="ECO:0000256" key="2">
    <source>
        <dbReference type="ARBA" id="ARBA00010845"/>
    </source>
</evidence>
<dbReference type="AlphaFoldDB" id="F9XRJ0"/>
<dbReference type="GO" id="GO:0007059">
    <property type="term" value="P:chromosome segregation"/>
    <property type="evidence" value="ECO:0007669"/>
    <property type="project" value="UniProtKB-KW"/>
</dbReference>
<dbReference type="Proteomes" id="UP000008062">
    <property type="component" value="Chromosome 17"/>
</dbReference>
<dbReference type="EMBL" id="CM001212">
    <property type="protein sequence ID" value="EGP82146.1"/>
    <property type="molecule type" value="Genomic_DNA"/>
</dbReference>
<feature type="region of interest" description="Disordered" evidence="9">
    <location>
        <begin position="74"/>
        <end position="94"/>
    </location>
</feature>
<dbReference type="GO" id="GO:0051301">
    <property type="term" value="P:cell division"/>
    <property type="evidence" value="ECO:0007669"/>
    <property type="project" value="UniProtKB-KW"/>
</dbReference>
<dbReference type="KEGG" id="ztr:MYCGRDRAFT_97837"/>
<keyword evidence="4" id="KW-0132">Cell division</keyword>
<evidence type="ECO:0000256" key="1">
    <source>
        <dbReference type="ARBA" id="ARBA00004584"/>
    </source>
</evidence>
<dbReference type="Pfam" id="PF07558">
    <property type="entry name" value="Shugoshin_N"/>
    <property type="match status" value="1"/>
</dbReference>
<keyword evidence="3" id="KW-0158">Chromosome</keyword>
<dbReference type="InParanoid" id="F9XRJ0"/>
<evidence type="ECO:0000256" key="8">
    <source>
        <dbReference type="ARBA" id="ARBA00023328"/>
    </source>
</evidence>
<dbReference type="GeneID" id="13399672"/>
<accession>F9XRJ0</accession>
<evidence type="ECO:0000256" key="6">
    <source>
        <dbReference type="ARBA" id="ARBA00023054"/>
    </source>
</evidence>
<evidence type="ECO:0000256" key="3">
    <source>
        <dbReference type="ARBA" id="ARBA00022454"/>
    </source>
</evidence>